<comment type="similarity">
    <text evidence="1">Belongs to the amidase family.</text>
</comment>
<protein>
    <submittedName>
        <fullName evidence="3">Amidase</fullName>
        <ecNumber evidence="3">3.5.1.4</ecNumber>
    </submittedName>
</protein>
<dbReference type="GO" id="GO:0004040">
    <property type="term" value="F:amidase activity"/>
    <property type="evidence" value="ECO:0007669"/>
    <property type="project" value="UniProtKB-EC"/>
</dbReference>
<dbReference type="InterPro" id="IPR023631">
    <property type="entry name" value="Amidase_dom"/>
</dbReference>
<dbReference type="AlphaFoldDB" id="A0A9X2EPH5"/>
<dbReference type="RefSeq" id="WP_252471383.1">
    <property type="nucleotide sequence ID" value="NZ_JALBWM010000101.1"/>
</dbReference>
<proteinExistence type="inferred from homology"/>
<dbReference type="PANTHER" id="PTHR11895">
    <property type="entry name" value="TRANSAMIDASE"/>
    <property type="match status" value="1"/>
</dbReference>
<organism evidence="3 4">
    <name type="scientific">Microbulbifer okhotskensis</name>
    <dbReference type="NCBI Taxonomy" id="2926617"/>
    <lineage>
        <taxon>Bacteria</taxon>
        <taxon>Pseudomonadati</taxon>
        <taxon>Pseudomonadota</taxon>
        <taxon>Gammaproteobacteria</taxon>
        <taxon>Cellvibrionales</taxon>
        <taxon>Microbulbiferaceae</taxon>
        <taxon>Microbulbifer</taxon>
    </lineage>
</organism>
<dbReference type="InterPro" id="IPR020556">
    <property type="entry name" value="Amidase_CS"/>
</dbReference>
<name>A0A9X2EPH5_9GAMM</name>
<reference evidence="3" key="1">
    <citation type="journal article" date="2022" name="Arch. Microbiol.">
        <title>Microbulbifer okhotskensis sp. nov., isolated from a deep bottom sediment of the Okhotsk Sea.</title>
        <authorList>
            <person name="Romanenko L."/>
            <person name="Kurilenko V."/>
            <person name="Otstavnykh N."/>
            <person name="Velansky P."/>
            <person name="Isaeva M."/>
            <person name="Mikhailov V."/>
        </authorList>
    </citation>
    <scope>NUCLEOTIDE SEQUENCE</scope>
    <source>
        <strain evidence="3">OS29</strain>
    </source>
</reference>
<feature type="domain" description="Amidase" evidence="2">
    <location>
        <begin position="25"/>
        <end position="450"/>
    </location>
</feature>
<sequence length="473" mass="50690">MSDFVGMTAVELLRGYATKSFSPVDVTAQLLDRIERVNPLVNAFCLIDRKTSLAHARDSEQRYFSGDSKGLLDGVPVAIKDVFLTPMWPTVYGSKTVDPETTLGCSTSCIAALQRHGYTPIGKTTTPEYGWKGVTDSAINGITRNPWDTEKTCGGSSGGSAVAVALGLCPLALGSDGGGSIRIPASFCGVVGFKPSFGQVPHWPRGAFSSLVHVGPLASTVEDCALMMNVLSEPDHRDMHAIPRRNIDFLAALSETHGERVRGLRIAYSPSLGYTVPDPEVEREVSISVKAFQELGAEVVEIDPGIDDPSAIFGCLFSAGIANLLRAVDSSRRALMEAQLVDIAEQADQMALPDYLSALKQRDFFTEGLVDFFLKYDLLVTPTLPITAFTAGCNVPENHSGSLWYSWTPYTYPFNLSGHPAISVNCGFSNSGLPIGLQIIGRKYADELVLCAAAAFQIIKDKDPKAPTLSGAG</sequence>
<dbReference type="EC" id="3.5.1.4" evidence="3"/>
<keyword evidence="4" id="KW-1185">Reference proteome</keyword>
<dbReference type="Gene3D" id="3.90.1300.10">
    <property type="entry name" value="Amidase signature (AS) domain"/>
    <property type="match status" value="1"/>
</dbReference>
<evidence type="ECO:0000313" key="3">
    <source>
        <dbReference type="EMBL" id="MCO1336052.1"/>
    </source>
</evidence>
<dbReference type="Pfam" id="PF01425">
    <property type="entry name" value="Amidase"/>
    <property type="match status" value="1"/>
</dbReference>
<keyword evidence="3" id="KW-0378">Hydrolase</keyword>
<dbReference type="Proteomes" id="UP001139028">
    <property type="component" value="Unassembled WGS sequence"/>
</dbReference>
<dbReference type="EMBL" id="JALBWM010000101">
    <property type="protein sequence ID" value="MCO1336052.1"/>
    <property type="molecule type" value="Genomic_DNA"/>
</dbReference>
<comment type="caution">
    <text evidence="3">The sequence shown here is derived from an EMBL/GenBank/DDBJ whole genome shotgun (WGS) entry which is preliminary data.</text>
</comment>
<dbReference type="PANTHER" id="PTHR11895:SF7">
    <property type="entry name" value="GLUTAMYL-TRNA(GLN) AMIDOTRANSFERASE SUBUNIT A, MITOCHONDRIAL"/>
    <property type="match status" value="1"/>
</dbReference>
<dbReference type="InterPro" id="IPR036928">
    <property type="entry name" value="AS_sf"/>
</dbReference>
<dbReference type="PROSITE" id="PS00571">
    <property type="entry name" value="AMIDASES"/>
    <property type="match status" value="1"/>
</dbReference>
<dbReference type="SUPFAM" id="SSF75304">
    <property type="entry name" value="Amidase signature (AS) enzymes"/>
    <property type="match status" value="1"/>
</dbReference>
<evidence type="ECO:0000313" key="4">
    <source>
        <dbReference type="Proteomes" id="UP001139028"/>
    </source>
</evidence>
<dbReference type="NCBIfam" id="NF004815">
    <property type="entry name" value="PRK06169.1"/>
    <property type="match status" value="1"/>
</dbReference>
<accession>A0A9X2EPH5</accession>
<dbReference type="InterPro" id="IPR000120">
    <property type="entry name" value="Amidase"/>
</dbReference>
<evidence type="ECO:0000256" key="1">
    <source>
        <dbReference type="ARBA" id="ARBA00009199"/>
    </source>
</evidence>
<evidence type="ECO:0000259" key="2">
    <source>
        <dbReference type="Pfam" id="PF01425"/>
    </source>
</evidence>
<gene>
    <name evidence="3" type="ORF">MO867_17105</name>
</gene>